<dbReference type="CDD" id="cd17273">
    <property type="entry name" value="RMtype1_S_EcoJA69PI-TRD1-CR1_like"/>
    <property type="match status" value="1"/>
</dbReference>
<evidence type="ECO:0000313" key="5">
    <source>
        <dbReference type="EMBL" id="KJF16624.1"/>
    </source>
</evidence>
<dbReference type="Proteomes" id="UP000032360">
    <property type="component" value="Unassembled WGS sequence"/>
</dbReference>
<gene>
    <name evidence="5" type="ORF">AXFE_24860</name>
</gene>
<organism evidence="5 6">
    <name type="scientific">Acidithrix ferrooxidans</name>
    <dbReference type="NCBI Taxonomy" id="1280514"/>
    <lineage>
        <taxon>Bacteria</taxon>
        <taxon>Bacillati</taxon>
        <taxon>Actinomycetota</taxon>
        <taxon>Acidimicrobiia</taxon>
        <taxon>Acidimicrobiales</taxon>
        <taxon>Acidimicrobiaceae</taxon>
        <taxon>Acidithrix</taxon>
    </lineage>
</organism>
<name>A0A0D8HFH3_9ACTN</name>
<dbReference type="PATRIC" id="fig|1280514.3.peg.3273"/>
<evidence type="ECO:0000259" key="4">
    <source>
        <dbReference type="Pfam" id="PF01420"/>
    </source>
</evidence>
<dbReference type="OrthoDB" id="9798929at2"/>
<sequence>MNWRSVSLGQAGTIVGGGTPSTANSKHFGDGYPWITPKDLSRQRSRFVRTGERSITDSGLRASSAKLLPTGTVILSSRAPIGLTAIAAVPLTTNQGCRSFVPGDEVDTLFMYYLLGSMKDEFERRANGSTFKEISGSTLSAIEVLLPPLEEQRGIAATLGALDDKIESNRRAYSLLRELGMARFEYVISRGNERRLPLSDVSISIARGIAPNYADDDPLAPLVLNQRCVRDGRISLGPARRMVDRQVAIAKKASSGDILVNSTGTGTLGRVGRWHKGSIFVDGHVSVVKPNSDVVPPTVLAYALFGREMDIEGLATGSTGQTELSPTMLGSLKVALPSVDFATELEGDLFALERRSVQLEHEILLLGQIRDALLPELLSGRIRVSEAVA</sequence>
<evidence type="ECO:0000256" key="3">
    <source>
        <dbReference type="ARBA" id="ARBA00023125"/>
    </source>
</evidence>
<dbReference type="PANTHER" id="PTHR30408">
    <property type="entry name" value="TYPE-1 RESTRICTION ENZYME ECOKI SPECIFICITY PROTEIN"/>
    <property type="match status" value="1"/>
</dbReference>
<dbReference type="EMBL" id="JXYS01000078">
    <property type="protein sequence ID" value="KJF16624.1"/>
    <property type="molecule type" value="Genomic_DNA"/>
</dbReference>
<accession>A0A0D8HFH3</accession>
<dbReference type="InterPro" id="IPR044946">
    <property type="entry name" value="Restrct_endonuc_typeI_TRD_sf"/>
</dbReference>
<keyword evidence="2" id="KW-0680">Restriction system</keyword>
<feature type="domain" description="Type I restriction modification DNA specificity" evidence="4">
    <location>
        <begin position="2"/>
        <end position="170"/>
    </location>
</feature>
<dbReference type="PANTHER" id="PTHR30408:SF12">
    <property type="entry name" value="TYPE I RESTRICTION ENZYME MJAVIII SPECIFICITY SUBUNIT"/>
    <property type="match status" value="1"/>
</dbReference>
<dbReference type="RefSeq" id="WP_052606191.1">
    <property type="nucleotide sequence ID" value="NZ_JXYS01000078.1"/>
</dbReference>
<dbReference type="InterPro" id="IPR052021">
    <property type="entry name" value="Type-I_RS_S_subunit"/>
</dbReference>
<dbReference type="REBASE" id="114762">
    <property type="entry name" value="S.AfePyF3ORF24870P"/>
</dbReference>
<dbReference type="InterPro" id="IPR000055">
    <property type="entry name" value="Restrct_endonuc_typeI_TRD"/>
</dbReference>
<dbReference type="Pfam" id="PF01420">
    <property type="entry name" value="Methylase_S"/>
    <property type="match status" value="1"/>
</dbReference>
<dbReference type="SUPFAM" id="SSF116734">
    <property type="entry name" value="DNA methylase specificity domain"/>
    <property type="match status" value="2"/>
</dbReference>
<evidence type="ECO:0000256" key="1">
    <source>
        <dbReference type="ARBA" id="ARBA00010923"/>
    </source>
</evidence>
<dbReference type="AlphaFoldDB" id="A0A0D8HFH3"/>
<reference evidence="5 6" key="1">
    <citation type="submission" date="2015-01" db="EMBL/GenBank/DDBJ databases">
        <title>Draft genome of the acidophilic iron oxidizer Acidithrix ferrooxidans strain Py-F3.</title>
        <authorList>
            <person name="Poehlein A."/>
            <person name="Eisen S."/>
            <person name="Schloemann M."/>
            <person name="Johnson B.D."/>
            <person name="Daniel R."/>
            <person name="Muehling M."/>
        </authorList>
    </citation>
    <scope>NUCLEOTIDE SEQUENCE [LARGE SCALE GENOMIC DNA]</scope>
    <source>
        <strain evidence="5 6">Py-F3</strain>
    </source>
</reference>
<dbReference type="GO" id="GO:0009307">
    <property type="term" value="P:DNA restriction-modification system"/>
    <property type="evidence" value="ECO:0007669"/>
    <property type="project" value="UniProtKB-KW"/>
</dbReference>
<evidence type="ECO:0000256" key="2">
    <source>
        <dbReference type="ARBA" id="ARBA00022747"/>
    </source>
</evidence>
<protein>
    <submittedName>
        <fullName evidence="5">EcoKI restriction-modification system protein HsdS</fullName>
    </submittedName>
</protein>
<dbReference type="GO" id="GO:0003677">
    <property type="term" value="F:DNA binding"/>
    <property type="evidence" value="ECO:0007669"/>
    <property type="project" value="UniProtKB-KW"/>
</dbReference>
<keyword evidence="3" id="KW-0238">DNA-binding</keyword>
<evidence type="ECO:0000313" key="6">
    <source>
        <dbReference type="Proteomes" id="UP000032360"/>
    </source>
</evidence>
<comment type="caution">
    <text evidence="5">The sequence shown here is derived from an EMBL/GenBank/DDBJ whole genome shotgun (WGS) entry which is preliminary data.</text>
</comment>
<keyword evidence="6" id="KW-1185">Reference proteome</keyword>
<dbReference type="STRING" id="1280514.AXFE_24860"/>
<dbReference type="Gene3D" id="3.90.220.20">
    <property type="entry name" value="DNA methylase specificity domains"/>
    <property type="match status" value="2"/>
</dbReference>
<comment type="similarity">
    <text evidence="1">Belongs to the type-I restriction system S methylase family.</text>
</comment>
<proteinExistence type="inferred from homology"/>